<gene>
    <name evidence="2" type="ORF">LTRI10_LOCUS23479</name>
</gene>
<dbReference type="AlphaFoldDB" id="A0AAV2E8L2"/>
<evidence type="ECO:0000256" key="1">
    <source>
        <dbReference type="SAM" id="MobiDB-lite"/>
    </source>
</evidence>
<feature type="compositionally biased region" description="Basic and acidic residues" evidence="1">
    <location>
        <begin position="34"/>
        <end position="48"/>
    </location>
</feature>
<evidence type="ECO:0000313" key="3">
    <source>
        <dbReference type="Proteomes" id="UP001497516"/>
    </source>
</evidence>
<dbReference type="EMBL" id="OZ034817">
    <property type="protein sequence ID" value="CAL1382139.1"/>
    <property type="molecule type" value="Genomic_DNA"/>
</dbReference>
<keyword evidence="3" id="KW-1185">Reference proteome</keyword>
<name>A0AAV2E8L2_9ROSI</name>
<feature type="compositionally biased region" description="Polar residues" evidence="1">
    <location>
        <begin position="122"/>
        <end position="131"/>
    </location>
</feature>
<evidence type="ECO:0000313" key="2">
    <source>
        <dbReference type="EMBL" id="CAL1382139.1"/>
    </source>
</evidence>
<protein>
    <submittedName>
        <fullName evidence="2">Uncharacterized protein</fullName>
    </submittedName>
</protein>
<dbReference type="Proteomes" id="UP001497516">
    <property type="component" value="Chromosome 4"/>
</dbReference>
<accession>A0AAV2E8L2</accession>
<sequence length="137" mass="15293">MIRFKVSDSSKATVMEPSTHFKPWLVITKKGRRNNQDHNRKGKDEIEAGKLNQGNVIKNGKNISARKEGEDVNGWPSPHFHTSQRTNTSDYKKEGDELSSADQEGWWANPGLDGAEHGWITEPNSGQTGQPTEPLIV</sequence>
<organism evidence="2 3">
    <name type="scientific">Linum trigynum</name>
    <dbReference type="NCBI Taxonomy" id="586398"/>
    <lineage>
        <taxon>Eukaryota</taxon>
        <taxon>Viridiplantae</taxon>
        <taxon>Streptophyta</taxon>
        <taxon>Embryophyta</taxon>
        <taxon>Tracheophyta</taxon>
        <taxon>Spermatophyta</taxon>
        <taxon>Magnoliopsida</taxon>
        <taxon>eudicotyledons</taxon>
        <taxon>Gunneridae</taxon>
        <taxon>Pentapetalae</taxon>
        <taxon>rosids</taxon>
        <taxon>fabids</taxon>
        <taxon>Malpighiales</taxon>
        <taxon>Linaceae</taxon>
        <taxon>Linum</taxon>
    </lineage>
</organism>
<proteinExistence type="predicted"/>
<reference evidence="2 3" key="1">
    <citation type="submission" date="2024-04" db="EMBL/GenBank/DDBJ databases">
        <authorList>
            <person name="Fracassetti M."/>
        </authorList>
    </citation>
    <scope>NUCLEOTIDE SEQUENCE [LARGE SCALE GENOMIC DNA]</scope>
</reference>
<feature type="region of interest" description="Disordered" evidence="1">
    <location>
        <begin position="26"/>
        <end position="137"/>
    </location>
</feature>
<feature type="compositionally biased region" description="Polar residues" evidence="1">
    <location>
        <begin position="80"/>
        <end position="89"/>
    </location>
</feature>